<evidence type="ECO:0000313" key="1">
    <source>
        <dbReference type="EMBL" id="OTW50805.1"/>
    </source>
</evidence>
<reference evidence="1 2" key="1">
    <citation type="submission" date="2016-10" db="EMBL/GenBank/DDBJ databases">
        <title>Comparative genomics of Bacillus thuringiensis reveals a path to pathogens against multiple invertebrate hosts.</title>
        <authorList>
            <person name="Zheng J."/>
            <person name="Gao Q."/>
            <person name="Liu H."/>
            <person name="Peng D."/>
            <person name="Ruan L."/>
            <person name="Sun M."/>
        </authorList>
    </citation>
    <scope>NUCLEOTIDE SEQUENCE [LARGE SCALE GENOMIC DNA]</scope>
    <source>
        <strain evidence="1">BGSC 4AC1</strain>
    </source>
</reference>
<organism evidence="1 2">
    <name type="scientific">Bacillus thuringiensis serovar mexicanensis</name>
    <dbReference type="NCBI Taxonomy" id="180868"/>
    <lineage>
        <taxon>Bacteria</taxon>
        <taxon>Bacillati</taxon>
        <taxon>Bacillota</taxon>
        <taxon>Bacilli</taxon>
        <taxon>Bacillales</taxon>
        <taxon>Bacillaceae</taxon>
        <taxon>Bacillus</taxon>
        <taxon>Bacillus cereus group</taxon>
    </lineage>
</organism>
<dbReference type="AlphaFoldDB" id="A0A242WBU6"/>
<dbReference type="RefSeq" id="WP_001063581.1">
    <property type="nucleotide sequence ID" value="NZ_NFCF01000063.1"/>
</dbReference>
<protein>
    <submittedName>
        <fullName evidence="1">Uncharacterized protein</fullName>
    </submittedName>
</protein>
<proteinExistence type="predicted"/>
<accession>A0A242WBU6</accession>
<dbReference type="Proteomes" id="UP000195152">
    <property type="component" value="Unassembled WGS sequence"/>
</dbReference>
<dbReference type="EMBL" id="NFCF01000063">
    <property type="protein sequence ID" value="OTW50805.1"/>
    <property type="molecule type" value="Genomic_DNA"/>
</dbReference>
<name>A0A242WBU6_BACTU</name>
<evidence type="ECO:0000313" key="2">
    <source>
        <dbReference type="Proteomes" id="UP000195152"/>
    </source>
</evidence>
<comment type="caution">
    <text evidence="1">The sequence shown here is derived from an EMBL/GenBank/DDBJ whole genome shotgun (WGS) entry which is preliminary data.</text>
</comment>
<sequence length="158" mass="18455">MNNNKTKVSAVEDKLKATNKIVGLRLNVNQENKKYAYVFVKTRFAAGQFTIHIQDRRHLDSGVSILDCILDVQDELINLLGVREFVYKFLNESKWILYGKNGDIREFKYGEQEVIDQVYTAGLDDQFLELSLERKGVLKEKLEVDLRDKRYYNLFVAI</sequence>
<gene>
    <name evidence="1" type="ORF">BK699_09655</name>
</gene>